<feature type="domain" description="N-acetyltransferase" evidence="1">
    <location>
        <begin position="1"/>
        <end position="91"/>
    </location>
</feature>
<dbReference type="Proteomes" id="UP000029492">
    <property type="component" value="Chromosome"/>
</dbReference>
<dbReference type="HOGENOM" id="CLU_2246858_0_0_5"/>
<proteinExistence type="predicted"/>
<organism evidence="2 3">
    <name type="scientific">Methylobacterium oryzae CBMB20</name>
    <dbReference type="NCBI Taxonomy" id="693986"/>
    <lineage>
        <taxon>Bacteria</taxon>
        <taxon>Pseudomonadati</taxon>
        <taxon>Pseudomonadota</taxon>
        <taxon>Alphaproteobacteria</taxon>
        <taxon>Hyphomicrobiales</taxon>
        <taxon>Methylobacteriaceae</taxon>
        <taxon>Methylobacterium</taxon>
    </lineage>
</organism>
<dbReference type="InterPro" id="IPR000182">
    <property type="entry name" value="GNAT_dom"/>
</dbReference>
<reference evidence="2 3" key="1">
    <citation type="journal article" date="2014" name="PLoS ONE">
        <title>Genome Information of Methylobacterium oryzae, a Plant-Probiotic Methylotroph in the Phyllosphere.</title>
        <authorList>
            <person name="Kwak M.J."/>
            <person name="Jeong H."/>
            <person name="Madhaiyan M."/>
            <person name="Lee Y."/>
            <person name="Sa T.M."/>
            <person name="Oh T.K."/>
            <person name="Kim J.F."/>
        </authorList>
    </citation>
    <scope>NUCLEOTIDE SEQUENCE [LARGE SCALE GENOMIC DNA]</scope>
    <source>
        <strain evidence="2 3">CBMB20</strain>
    </source>
</reference>
<dbReference type="SUPFAM" id="SSF55729">
    <property type="entry name" value="Acyl-CoA N-acyltransferases (Nat)"/>
    <property type="match status" value="1"/>
</dbReference>
<dbReference type="Pfam" id="PF13508">
    <property type="entry name" value="Acetyltransf_7"/>
    <property type="match status" value="1"/>
</dbReference>
<evidence type="ECO:0000313" key="2">
    <source>
        <dbReference type="EMBL" id="AIQ88332.1"/>
    </source>
</evidence>
<keyword evidence="3" id="KW-1185">Reference proteome</keyword>
<dbReference type="InterPro" id="IPR016181">
    <property type="entry name" value="Acyl_CoA_acyltransferase"/>
</dbReference>
<dbReference type="PROSITE" id="PS51186">
    <property type="entry name" value="GNAT"/>
    <property type="match status" value="1"/>
</dbReference>
<evidence type="ECO:0000259" key="1">
    <source>
        <dbReference type="PROSITE" id="PS51186"/>
    </source>
</evidence>
<evidence type="ECO:0000313" key="3">
    <source>
        <dbReference type="Proteomes" id="UP000029492"/>
    </source>
</evidence>
<dbReference type="CDD" id="cd04301">
    <property type="entry name" value="NAT_SF"/>
    <property type="match status" value="1"/>
</dbReference>
<dbReference type="EMBL" id="CP003811">
    <property type="protein sequence ID" value="AIQ88332.1"/>
    <property type="molecule type" value="Genomic_DNA"/>
</dbReference>
<accession>A0A089NLS9</accession>
<sequence>MGFAAMRTLDGPLYLDNISVEAGSSGRGIGKALLNEVRSHAASLNARAVTLTTFREPVWNGPWFRRYGFQTMPLDRIGQGLWGVIDHQARTFDPATRETLWQLL</sequence>
<name>A0A089NLS9_9HYPH</name>
<dbReference type="AlphaFoldDB" id="A0A089NLS9"/>
<gene>
    <name evidence="2" type="ORF">MOC_0577</name>
</gene>
<dbReference type="KEGG" id="mor:MOC_0577"/>
<protein>
    <submittedName>
        <fullName evidence="2">Acetyltransferase</fullName>
    </submittedName>
</protein>
<dbReference type="eggNOG" id="COG0454">
    <property type="taxonomic scope" value="Bacteria"/>
</dbReference>
<dbReference type="Gene3D" id="3.40.630.30">
    <property type="match status" value="1"/>
</dbReference>
<dbReference type="GO" id="GO:0016747">
    <property type="term" value="F:acyltransferase activity, transferring groups other than amino-acyl groups"/>
    <property type="evidence" value="ECO:0007669"/>
    <property type="project" value="InterPro"/>
</dbReference>